<comment type="caution">
    <text evidence="2">The sequence shown here is derived from an EMBL/GenBank/DDBJ whole genome shotgun (WGS) entry which is preliminary data.</text>
</comment>
<feature type="transmembrane region" description="Helical" evidence="1">
    <location>
        <begin position="12"/>
        <end position="34"/>
    </location>
</feature>
<gene>
    <name evidence="2" type="ORF">A3A63_00830</name>
</gene>
<dbReference type="Proteomes" id="UP000176450">
    <property type="component" value="Unassembled WGS sequence"/>
</dbReference>
<dbReference type="AlphaFoldDB" id="A0A1F6B102"/>
<keyword evidence="1" id="KW-1133">Transmembrane helix</keyword>
<protein>
    <submittedName>
        <fullName evidence="2">Uncharacterized protein</fullName>
    </submittedName>
</protein>
<keyword evidence="1" id="KW-0812">Transmembrane</keyword>
<reference evidence="2 3" key="1">
    <citation type="journal article" date="2016" name="Nat. Commun.">
        <title>Thousands of microbial genomes shed light on interconnected biogeochemical processes in an aquifer system.</title>
        <authorList>
            <person name="Anantharaman K."/>
            <person name="Brown C.T."/>
            <person name="Hug L.A."/>
            <person name="Sharon I."/>
            <person name="Castelle C.J."/>
            <person name="Probst A.J."/>
            <person name="Thomas B.C."/>
            <person name="Singh A."/>
            <person name="Wilkins M.J."/>
            <person name="Karaoz U."/>
            <person name="Brodie E.L."/>
            <person name="Williams K.H."/>
            <person name="Hubbard S.S."/>
            <person name="Banfield J.F."/>
        </authorList>
    </citation>
    <scope>NUCLEOTIDE SEQUENCE [LARGE SCALE GENOMIC DNA]</scope>
</reference>
<proteinExistence type="predicted"/>
<feature type="transmembrane region" description="Helical" evidence="1">
    <location>
        <begin position="46"/>
        <end position="66"/>
    </location>
</feature>
<feature type="transmembrane region" description="Helical" evidence="1">
    <location>
        <begin position="104"/>
        <end position="125"/>
    </location>
</feature>
<evidence type="ECO:0000313" key="2">
    <source>
        <dbReference type="EMBL" id="OGG30483.1"/>
    </source>
</evidence>
<accession>A0A1F6B102</accession>
<keyword evidence="1" id="KW-0472">Membrane</keyword>
<evidence type="ECO:0000313" key="3">
    <source>
        <dbReference type="Proteomes" id="UP000176450"/>
    </source>
</evidence>
<evidence type="ECO:0000256" key="1">
    <source>
        <dbReference type="SAM" id="Phobius"/>
    </source>
</evidence>
<sequence>MRRNIARMKGMAYVIWHAKHVLFHVLFGLVWAWFLRETWHEFNPKWVLAAVVGSVLPDIDHLLYFFTYGRRDPYTRTIVTFFKNRQWRVLTTFMEKGHKYNTDLWFHNYYIMLGLFIFCLLSYLYDWRIGVVLFGAMTTHYAFDIVEDILLLGRVNPNWKRWGRRRKAHVSSPPFGDHFL</sequence>
<organism evidence="2 3">
    <name type="scientific">Candidatus Gottesmanbacteria bacterium RIFCSPLOWO2_01_FULL_46_9</name>
    <dbReference type="NCBI Taxonomy" id="1798394"/>
    <lineage>
        <taxon>Bacteria</taxon>
        <taxon>Candidatus Gottesmaniibacteriota</taxon>
    </lineage>
</organism>
<name>A0A1F6B102_9BACT</name>
<dbReference type="EMBL" id="MFJX01000036">
    <property type="protein sequence ID" value="OGG30483.1"/>
    <property type="molecule type" value="Genomic_DNA"/>
</dbReference>